<evidence type="ECO:0000256" key="1">
    <source>
        <dbReference type="ARBA" id="ARBA00022729"/>
    </source>
</evidence>
<keyword evidence="6" id="KW-1185">Reference proteome</keyword>
<evidence type="ECO:0000313" key="6">
    <source>
        <dbReference type="Proteomes" id="UP001159427"/>
    </source>
</evidence>
<protein>
    <recommendedName>
        <fullName evidence="4">UMOD/GP2/OIT3-like D8C domain-containing protein</fullName>
    </recommendedName>
</protein>
<evidence type="ECO:0000256" key="2">
    <source>
        <dbReference type="ARBA" id="ARBA00023157"/>
    </source>
</evidence>
<reference evidence="5 6" key="1">
    <citation type="submission" date="2022-05" db="EMBL/GenBank/DDBJ databases">
        <authorList>
            <consortium name="Genoscope - CEA"/>
            <person name="William W."/>
        </authorList>
    </citation>
    <scope>NUCLEOTIDE SEQUENCE [LARGE SCALE GENOMIC DNA]</scope>
</reference>
<gene>
    <name evidence="5" type="ORF">PEVE_00042891</name>
</gene>
<dbReference type="PANTHER" id="PTHR36191:SF4">
    <property type="entry name" value="VWFD DOMAIN-CONTAINING PROTEIN"/>
    <property type="match status" value="1"/>
</dbReference>
<name>A0ABN8PKL3_9CNID</name>
<feature type="chain" id="PRO_5045115491" description="UMOD/GP2/OIT3-like D8C domain-containing protein" evidence="3">
    <location>
        <begin position="28"/>
        <end position="406"/>
    </location>
</feature>
<evidence type="ECO:0000256" key="3">
    <source>
        <dbReference type="SAM" id="SignalP"/>
    </source>
</evidence>
<feature type="signal peptide" evidence="3">
    <location>
        <begin position="1"/>
        <end position="27"/>
    </location>
</feature>
<dbReference type="PANTHER" id="PTHR36191">
    <property type="entry name" value="ENDO/EXONUCLEASE/PHOSPHATASE DOMAIN-CONTAINING PROTEIN-RELATED"/>
    <property type="match status" value="1"/>
</dbReference>
<dbReference type="EMBL" id="CALNXI010000856">
    <property type="protein sequence ID" value="CAH3143522.1"/>
    <property type="molecule type" value="Genomic_DNA"/>
</dbReference>
<accession>A0ABN8PKL3</accession>
<dbReference type="Pfam" id="PF23283">
    <property type="entry name" value="D8C_UMOD"/>
    <property type="match status" value="1"/>
</dbReference>
<dbReference type="InterPro" id="IPR057774">
    <property type="entry name" value="D8C_UMOD/GP2/OIT3-like"/>
</dbReference>
<evidence type="ECO:0000259" key="4">
    <source>
        <dbReference type="Pfam" id="PF23283"/>
    </source>
</evidence>
<keyword evidence="2" id="KW-1015">Disulfide bond</keyword>
<feature type="domain" description="UMOD/GP2/OIT3-like D8C" evidence="4">
    <location>
        <begin position="103"/>
        <end position="178"/>
    </location>
</feature>
<evidence type="ECO:0000313" key="5">
    <source>
        <dbReference type="EMBL" id="CAH3143522.1"/>
    </source>
</evidence>
<sequence>MLRYMLLFFIAALPIVILPRTLSGVQGSSLPNYHEEKNMYQSYWKDTNIKEVDEDAKISAKECYHYTFLNESSRANSFYNISIDFLCDDYLNGWYRFGGDAGKQLADSCVPEFRCGAELPGWLNGSHPEIAEGAVRRKVCFRYKNNCCEYSTSITVRNCGGFYVYHLGKPPICNFRYCGNGTHKPRFSYQIGKVDVSKTRQEWSRNNSKCEAPIHCTSPRCVDVTFHREFGGLRTVHVFVSLSHEENSLIAHTPSALWVESINTVGFKLCSRTAGNKNDTGIINWLAFEDQPSTEKTHGSVALGGIWTTETKCEKVAFCQNCSELAFVFGFSVKFGPTFRLMGHTKRISEQGYPRKERKPRKGIRRTRISARFTDVTNTEVKLRLLRRLRFLIVLNSFFLTGRFFQ</sequence>
<dbReference type="Proteomes" id="UP001159427">
    <property type="component" value="Unassembled WGS sequence"/>
</dbReference>
<proteinExistence type="predicted"/>
<comment type="caution">
    <text evidence="5">The sequence shown here is derived from an EMBL/GenBank/DDBJ whole genome shotgun (WGS) entry which is preliminary data.</text>
</comment>
<keyword evidence="1 3" id="KW-0732">Signal</keyword>
<organism evidence="5 6">
    <name type="scientific">Porites evermanni</name>
    <dbReference type="NCBI Taxonomy" id="104178"/>
    <lineage>
        <taxon>Eukaryota</taxon>
        <taxon>Metazoa</taxon>
        <taxon>Cnidaria</taxon>
        <taxon>Anthozoa</taxon>
        <taxon>Hexacorallia</taxon>
        <taxon>Scleractinia</taxon>
        <taxon>Fungiina</taxon>
        <taxon>Poritidae</taxon>
        <taxon>Porites</taxon>
    </lineage>
</organism>